<evidence type="ECO:0000313" key="4">
    <source>
        <dbReference type="Proteomes" id="UP000583944"/>
    </source>
</evidence>
<protein>
    <submittedName>
        <fullName evidence="3">Uncharacterized protein</fullName>
    </submittedName>
</protein>
<organism evidence="3 4">
    <name type="scientific">Trypanosoma cruzi</name>
    <dbReference type="NCBI Taxonomy" id="5693"/>
    <lineage>
        <taxon>Eukaryota</taxon>
        <taxon>Discoba</taxon>
        <taxon>Euglenozoa</taxon>
        <taxon>Kinetoplastea</taxon>
        <taxon>Metakinetoplastina</taxon>
        <taxon>Trypanosomatida</taxon>
        <taxon>Trypanosomatidae</taxon>
        <taxon>Trypanosoma</taxon>
        <taxon>Schizotrypanum</taxon>
    </lineage>
</organism>
<dbReference type="Proteomes" id="UP000583944">
    <property type="component" value="Unassembled WGS sequence"/>
</dbReference>
<feature type="compositionally biased region" description="Low complexity" evidence="2">
    <location>
        <begin position="79"/>
        <end position="92"/>
    </location>
</feature>
<sequence length="555" mass="61083">MHGRGGAVSSVREGSFVYTSPILFRRMGFCKGGGPTAVDALASPQRKWQEGPNGRNGGNEGVEVEKNSPARPWRSGNLPSTASSPSPSPRKSCGFLLTGPQNDHRGLLTSSMSSTATNVNLATTTAAASSFGAWKDHQYNIPLEGAASFHEQVRDMFRRRVALDAPANGSNLLNVKESPCDGLSPFQANGVPSRLAKSQAEWPSHDGFMASKWDMTDRIEHTTRNQALSILRTALYGIPSSGVRQTGFTSNAADDDEIAFVSLSYSFEAELRGWLILEHAEVWLEEDMARQKVYMCEDHARRIMQMEVAKEIRVEKNKRRHAARMREASSHSAELAEEERDTLLASIRDLEAEEAKLLKSVHCIEQQVKWSQQNLSIQEQETLTGIKMERHEMISQLRQLEVRLEEAIEQRKRAVLDATFGQSEGFLLTSSVPRCRVSQEGEIEDGCGLHRKNRDLTFSRSSATGSLRGRKPGSDPAGMLYAPTANGSMMSYLDGKTSSMDISSLPTLPVVSSSHSISLNRDGRGAFSRVMREAMEAATAASTLPHKDYLPQSSH</sequence>
<feature type="region of interest" description="Disordered" evidence="2">
    <location>
        <begin position="459"/>
        <end position="480"/>
    </location>
</feature>
<feature type="region of interest" description="Disordered" evidence="2">
    <location>
        <begin position="43"/>
        <end position="99"/>
    </location>
</feature>
<name>A0A7J6Y3A3_TRYCR</name>
<dbReference type="VEuPathDB" id="TriTrypDB:ECC02_005750"/>
<dbReference type="AlphaFoldDB" id="A0A7J6Y3A3"/>
<reference evidence="3 4" key="1">
    <citation type="journal article" date="2019" name="Genome Biol. Evol.">
        <title>Nanopore Sequencing Significantly Improves Genome Assembly of the Protozoan Parasite Trypanosoma cruzi.</title>
        <authorList>
            <person name="Diaz-Viraque F."/>
            <person name="Pita S."/>
            <person name="Greif G."/>
            <person name="de Souza R.C.M."/>
            <person name="Iraola G."/>
            <person name="Robello C."/>
        </authorList>
    </citation>
    <scope>NUCLEOTIDE SEQUENCE [LARGE SCALE GENOMIC DNA]</scope>
    <source>
        <strain evidence="3 4">Berenice</strain>
    </source>
</reference>
<evidence type="ECO:0000256" key="2">
    <source>
        <dbReference type="SAM" id="MobiDB-lite"/>
    </source>
</evidence>
<dbReference type="VEuPathDB" id="TriTrypDB:BCY84_17415"/>
<gene>
    <name evidence="3" type="ORF">ECC02_005750</name>
</gene>
<evidence type="ECO:0000313" key="3">
    <source>
        <dbReference type="EMBL" id="KAF5221182.1"/>
    </source>
</evidence>
<dbReference type="EMBL" id="JABDHM010000040">
    <property type="protein sequence ID" value="KAF5221182.1"/>
    <property type="molecule type" value="Genomic_DNA"/>
</dbReference>
<accession>A0A7J6Y3A3</accession>
<proteinExistence type="predicted"/>
<comment type="caution">
    <text evidence="3">The sequence shown here is derived from an EMBL/GenBank/DDBJ whole genome shotgun (WGS) entry which is preliminary data.</text>
</comment>
<keyword evidence="1" id="KW-0175">Coiled coil</keyword>
<evidence type="ECO:0000256" key="1">
    <source>
        <dbReference type="SAM" id="Coils"/>
    </source>
</evidence>
<feature type="coiled-coil region" evidence="1">
    <location>
        <begin position="333"/>
        <end position="417"/>
    </location>
</feature>